<accession>A0AAE0I385</accession>
<gene>
    <name evidence="2" type="ORF">B0T19DRAFT_292194</name>
</gene>
<name>A0AAE0I385_9PEZI</name>
<dbReference type="Proteomes" id="UP001286456">
    <property type="component" value="Unassembled WGS sequence"/>
</dbReference>
<dbReference type="InterPro" id="IPR007138">
    <property type="entry name" value="ABM_dom"/>
</dbReference>
<dbReference type="InterPro" id="IPR011008">
    <property type="entry name" value="Dimeric_a/b-barrel"/>
</dbReference>
<keyword evidence="3" id="KW-1185">Reference proteome</keyword>
<dbReference type="Pfam" id="PF03992">
    <property type="entry name" value="ABM"/>
    <property type="match status" value="1"/>
</dbReference>
<feature type="domain" description="ABM" evidence="1">
    <location>
        <begin position="22"/>
        <end position="112"/>
    </location>
</feature>
<organism evidence="2 3">
    <name type="scientific">Cercophora scortea</name>
    <dbReference type="NCBI Taxonomy" id="314031"/>
    <lineage>
        <taxon>Eukaryota</taxon>
        <taxon>Fungi</taxon>
        <taxon>Dikarya</taxon>
        <taxon>Ascomycota</taxon>
        <taxon>Pezizomycotina</taxon>
        <taxon>Sordariomycetes</taxon>
        <taxon>Sordariomycetidae</taxon>
        <taxon>Sordariales</taxon>
        <taxon>Lasiosphaeriaceae</taxon>
        <taxon>Cercophora</taxon>
    </lineage>
</organism>
<sequence length="122" mass="13655">MSTEEDKKDGPMVGIIIPEDEFCVYGSVYAHPEHAETLAAVYAETARLSASEPGTIYYCIFRDLNDPTVFHFFERYTGRQAFDDHNSQPIIQQLLKDKLWKNVTAKFGKAVLPAAAPTIQGT</sequence>
<evidence type="ECO:0000313" key="2">
    <source>
        <dbReference type="EMBL" id="KAK3317444.1"/>
    </source>
</evidence>
<dbReference type="Gene3D" id="3.30.70.100">
    <property type="match status" value="1"/>
</dbReference>
<dbReference type="SUPFAM" id="SSF54909">
    <property type="entry name" value="Dimeric alpha+beta barrel"/>
    <property type="match status" value="1"/>
</dbReference>
<evidence type="ECO:0000259" key="1">
    <source>
        <dbReference type="PROSITE" id="PS51725"/>
    </source>
</evidence>
<dbReference type="AlphaFoldDB" id="A0AAE0I385"/>
<evidence type="ECO:0000313" key="3">
    <source>
        <dbReference type="Proteomes" id="UP001286456"/>
    </source>
</evidence>
<dbReference type="PROSITE" id="PS51725">
    <property type="entry name" value="ABM"/>
    <property type="match status" value="1"/>
</dbReference>
<dbReference type="EMBL" id="JAUEPO010000007">
    <property type="protein sequence ID" value="KAK3317444.1"/>
    <property type="molecule type" value="Genomic_DNA"/>
</dbReference>
<reference evidence="2" key="1">
    <citation type="journal article" date="2023" name="Mol. Phylogenet. Evol.">
        <title>Genome-scale phylogeny and comparative genomics of the fungal order Sordariales.</title>
        <authorList>
            <person name="Hensen N."/>
            <person name="Bonometti L."/>
            <person name="Westerberg I."/>
            <person name="Brannstrom I.O."/>
            <person name="Guillou S."/>
            <person name="Cros-Aarteil S."/>
            <person name="Calhoun S."/>
            <person name="Haridas S."/>
            <person name="Kuo A."/>
            <person name="Mondo S."/>
            <person name="Pangilinan J."/>
            <person name="Riley R."/>
            <person name="LaButti K."/>
            <person name="Andreopoulos B."/>
            <person name="Lipzen A."/>
            <person name="Chen C."/>
            <person name="Yan M."/>
            <person name="Daum C."/>
            <person name="Ng V."/>
            <person name="Clum A."/>
            <person name="Steindorff A."/>
            <person name="Ohm R.A."/>
            <person name="Martin F."/>
            <person name="Silar P."/>
            <person name="Natvig D.O."/>
            <person name="Lalanne C."/>
            <person name="Gautier V."/>
            <person name="Ament-Velasquez S.L."/>
            <person name="Kruys A."/>
            <person name="Hutchinson M.I."/>
            <person name="Powell A.J."/>
            <person name="Barry K."/>
            <person name="Miller A.N."/>
            <person name="Grigoriev I.V."/>
            <person name="Debuchy R."/>
            <person name="Gladieux P."/>
            <person name="Hiltunen Thoren M."/>
            <person name="Johannesson H."/>
        </authorList>
    </citation>
    <scope>NUCLEOTIDE SEQUENCE</scope>
    <source>
        <strain evidence="2">SMH4131-1</strain>
    </source>
</reference>
<protein>
    <recommendedName>
        <fullName evidence="1">ABM domain-containing protein</fullName>
    </recommendedName>
</protein>
<comment type="caution">
    <text evidence="2">The sequence shown here is derived from an EMBL/GenBank/DDBJ whole genome shotgun (WGS) entry which is preliminary data.</text>
</comment>
<proteinExistence type="predicted"/>
<reference evidence="2" key="2">
    <citation type="submission" date="2023-06" db="EMBL/GenBank/DDBJ databases">
        <authorList>
            <consortium name="Lawrence Berkeley National Laboratory"/>
            <person name="Haridas S."/>
            <person name="Hensen N."/>
            <person name="Bonometti L."/>
            <person name="Westerberg I."/>
            <person name="Brannstrom I.O."/>
            <person name="Guillou S."/>
            <person name="Cros-Aarteil S."/>
            <person name="Calhoun S."/>
            <person name="Kuo A."/>
            <person name="Mondo S."/>
            <person name="Pangilinan J."/>
            <person name="Riley R."/>
            <person name="Labutti K."/>
            <person name="Andreopoulos B."/>
            <person name="Lipzen A."/>
            <person name="Chen C."/>
            <person name="Yanf M."/>
            <person name="Daum C."/>
            <person name="Ng V."/>
            <person name="Clum A."/>
            <person name="Steindorff A."/>
            <person name="Ohm R."/>
            <person name="Martin F."/>
            <person name="Silar P."/>
            <person name="Natvig D."/>
            <person name="Lalanne C."/>
            <person name="Gautier V."/>
            <person name="Ament-Velasquez S.L."/>
            <person name="Kruys A."/>
            <person name="Hutchinson M.I."/>
            <person name="Powell A.J."/>
            <person name="Barry K."/>
            <person name="Miller A.N."/>
            <person name="Grigoriev I.V."/>
            <person name="Debuchy R."/>
            <person name="Gladieux P."/>
            <person name="Thoren M.H."/>
            <person name="Johannesson H."/>
        </authorList>
    </citation>
    <scope>NUCLEOTIDE SEQUENCE</scope>
    <source>
        <strain evidence="2">SMH4131-1</strain>
    </source>
</reference>